<protein>
    <submittedName>
        <fullName evidence="1">Uncharacterized protein</fullName>
    </submittedName>
</protein>
<keyword evidence="2" id="KW-1185">Reference proteome</keyword>
<dbReference type="EMBL" id="JAWHQM010000015">
    <property type="protein sequence ID" value="KAK5630219.1"/>
    <property type="molecule type" value="Genomic_DNA"/>
</dbReference>
<accession>A0AAN7UMY0</accession>
<evidence type="ECO:0000313" key="1">
    <source>
        <dbReference type="EMBL" id="KAK5630219.1"/>
    </source>
</evidence>
<evidence type="ECO:0000313" key="2">
    <source>
        <dbReference type="Proteomes" id="UP001305414"/>
    </source>
</evidence>
<dbReference type="Proteomes" id="UP001305414">
    <property type="component" value="Unassembled WGS sequence"/>
</dbReference>
<gene>
    <name evidence="1" type="ORF">RRF57_005934</name>
</gene>
<organism evidence="1 2">
    <name type="scientific">Xylaria bambusicola</name>
    <dbReference type="NCBI Taxonomy" id="326684"/>
    <lineage>
        <taxon>Eukaryota</taxon>
        <taxon>Fungi</taxon>
        <taxon>Dikarya</taxon>
        <taxon>Ascomycota</taxon>
        <taxon>Pezizomycotina</taxon>
        <taxon>Sordariomycetes</taxon>
        <taxon>Xylariomycetidae</taxon>
        <taxon>Xylariales</taxon>
        <taxon>Xylariaceae</taxon>
        <taxon>Xylaria</taxon>
    </lineage>
</organism>
<sequence length="120" mass="12532">MYALWNCLDTAVTVETISENGMSSALAAKASSIVTSWSGDGDGDCKCSCSSNANAIFRGGLGILRTNVEVLVWKPPGLDVLASENGISYTTTPAPVGEDLHPTKSRQDLSIKPNNAVVTT</sequence>
<proteinExistence type="predicted"/>
<reference evidence="1 2" key="1">
    <citation type="submission" date="2023-10" db="EMBL/GenBank/DDBJ databases">
        <title>Draft genome sequence of Xylaria bambusicola isolate GMP-LS, the root and basal stem rot pathogen of sugarcane in Indonesia.</title>
        <authorList>
            <person name="Selvaraj P."/>
            <person name="Muralishankar V."/>
            <person name="Muruganantham S."/>
            <person name="Sp S."/>
            <person name="Haryani S."/>
            <person name="Lau K.J.X."/>
            <person name="Naqvi N.I."/>
        </authorList>
    </citation>
    <scope>NUCLEOTIDE SEQUENCE [LARGE SCALE GENOMIC DNA]</scope>
    <source>
        <strain evidence="1">GMP-LS</strain>
    </source>
</reference>
<dbReference type="AlphaFoldDB" id="A0AAN7UMY0"/>
<name>A0AAN7UMY0_9PEZI</name>
<comment type="caution">
    <text evidence="1">The sequence shown here is derived from an EMBL/GenBank/DDBJ whole genome shotgun (WGS) entry which is preliminary data.</text>
</comment>